<keyword evidence="4" id="KW-1185">Reference proteome</keyword>
<dbReference type="KEGG" id="rhy:RD110_05350"/>
<dbReference type="InterPro" id="IPR004107">
    <property type="entry name" value="Integrase_SAM-like_N"/>
</dbReference>
<accession>A0A1P8JSI3</accession>
<dbReference type="InterPro" id="IPR010998">
    <property type="entry name" value="Integrase_recombinase_N"/>
</dbReference>
<dbReference type="AlphaFoldDB" id="A0A1P8JSI3"/>
<dbReference type="GO" id="GO:0003677">
    <property type="term" value="F:DNA binding"/>
    <property type="evidence" value="ECO:0007669"/>
    <property type="project" value="UniProtKB-KW"/>
</dbReference>
<dbReference type="GO" id="GO:0015074">
    <property type="term" value="P:DNA integration"/>
    <property type="evidence" value="ECO:0007669"/>
    <property type="project" value="InterPro"/>
</dbReference>
<dbReference type="STRING" id="1842727.RD110_05350"/>
<dbReference type="Proteomes" id="UP000186609">
    <property type="component" value="Chromosome"/>
</dbReference>
<feature type="domain" description="Integrase SAM-like N-terminal" evidence="2">
    <location>
        <begin position="2"/>
        <end position="42"/>
    </location>
</feature>
<reference evidence="3 4" key="1">
    <citation type="submission" date="2017-01" db="EMBL/GenBank/DDBJ databases">
        <authorList>
            <person name="Mah S.A."/>
            <person name="Swanson W.J."/>
            <person name="Moy G.W."/>
            <person name="Vacquier V.D."/>
        </authorList>
    </citation>
    <scope>NUCLEOTIDE SEQUENCE [LARGE SCALE GENOMIC DNA]</scope>
    <source>
        <strain evidence="3 4">DCY110</strain>
    </source>
</reference>
<dbReference type="EMBL" id="CP019236">
    <property type="protein sequence ID" value="APW36688.1"/>
    <property type="molecule type" value="Genomic_DNA"/>
</dbReference>
<evidence type="ECO:0000313" key="3">
    <source>
        <dbReference type="EMBL" id="APW36688.1"/>
    </source>
</evidence>
<organism evidence="3 4">
    <name type="scientific">Rhodoferax koreensis</name>
    <dbReference type="NCBI Taxonomy" id="1842727"/>
    <lineage>
        <taxon>Bacteria</taxon>
        <taxon>Pseudomonadati</taxon>
        <taxon>Pseudomonadota</taxon>
        <taxon>Betaproteobacteria</taxon>
        <taxon>Burkholderiales</taxon>
        <taxon>Comamonadaceae</taxon>
        <taxon>Rhodoferax</taxon>
    </lineage>
</organism>
<proteinExistence type="predicted"/>
<name>A0A1P8JSI3_9BURK</name>
<gene>
    <name evidence="3" type="ORF">RD110_05350</name>
</gene>
<dbReference type="Pfam" id="PF13495">
    <property type="entry name" value="Phage_int_SAM_4"/>
    <property type="match status" value="1"/>
</dbReference>
<evidence type="ECO:0000259" key="2">
    <source>
        <dbReference type="Pfam" id="PF13495"/>
    </source>
</evidence>
<sequence>MSGPEIEAFLTHLAVVRNVSPHKQALSALLFLYREVPQQEVAWMQDIGRSRGHPHLPVMFILPEAAHIRAARCKAAGLGPDGDSLHAATPGAGLALTNVDALQA</sequence>
<protein>
    <recommendedName>
        <fullName evidence="2">Integrase SAM-like N-terminal domain-containing protein</fullName>
    </recommendedName>
</protein>
<evidence type="ECO:0000256" key="1">
    <source>
        <dbReference type="ARBA" id="ARBA00023125"/>
    </source>
</evidence>
<keyword evidence="1" id="KW-0238">DNA-binding</keyword>
<dbReference type="Gene3D" id="1.10.150.130">
    <property type="match status" value="1"/>
</dbReference>
<evidence type="ECO:0000313" key="4">
    <source>
        <dbReference type="Proteomes" id="UP000186609"/>
    </source>
</evidence>